<name>A0ABQ0Z9P8_9HYPH</name>
<feature type="compositionally biased region" description="Basic and acidic residues" evidence="1">
    <location>
        <begin position="7"/>
        <end position="22"/>
    </location>
</feature>
<proteinExistence type="predicted"/>
<protein>
    <submittedName>
        <fullName evidence="2">Uncharacterized protein</fullName>
    </submittedName>
</protein>
<keyword evidence="3" id="KW-1185">Reference proteome</keyword>
<feature type="region of interest" description="Disordered" evidence="1">
    <location>
        <begin position="1"/>
        <end position="30"/>
    </location>
</feature>
<sequence>MEASAEVVRKTCERGDDAGMRDMDDEENLYPEGSTRTKVFEHGYLNGQKARQ</sequence>
<dbReference type="EMBL" id="BLAJ01000006">
    <property type="protein sequence ID" value="GES52103.1"/>
    <property type="molecule type" value="Genomic_DNA"/>
</dbReference>
<evidence type="ECO:0000313" key="2">
    <source>
        <dbReference type="EMBL" id="GES52103.1"/>
    </source>
</evidence>
<comment type="caution">
    <text evidence="2">The sequence shown here is derived from an EMBL/GenBank/DDBJ whole genome shotgun (WGS) entry which is preliminary data.</text>
</comment>
<evidence type="ECO:0000313" key="3">
    <source>
        <dbReference type="Proteomes" id="UP000390335"/>
    </source>
</evidence>
<reference evidence="2 3" key="1">
    <citation type="journal article" date="2020" name="Genome Biol. Evol.">
        <title>Rhizobium dioscoreae sp. nov., a plant growth-promoting bacterium isolated from yam (Dioscorea species).</title>
        <authorList>
            <person name="Ouyabe M."/>
            <person name="Tanaka N."/>
            <person name="Shiwa Y."/>
            <person name="Fujita N."/>
            <person name="Kikuno H."/>
            <person name="Babil P."/>
            <person name="Shiwachi H."/>
        </authorList>
    </citation>
    <scope>NUCLEOTIDE SEQUENCE [LARGE SCALE GENOMIC DNA]</scope>
    <source>
        <strain evidence="2 3">S-93</strain>
    </source>
</reference>
<organism evidence="2 3">
    <name type="scientific">Rhizobium dioscoreae</name>
    <dbReference type="NCBI Taxonomy" id="2653122"/>
    <lineage>
        <taxon>Bacteria</taxon>
        <taxon>Pseudomonadati</taxon>
        <taxon>Pseudomonadota</taxon>
        <taxon>Alphaproteobacteria</taxon>
        <taxon>Hyphomicrobiales</taxon>
        <taxon>Rhizobiaceae</taxon>
        <taxon>Rhizobium/Agrobacterium group</taxon>
        <taxon>Rhizobium</taxon>
    </lineage>
</organism>
<dbReference type="Proteomes" id="UP000390335">
    <property type="component" value="Unassembled WGS sequence"/>
</dbReference>
<gene>
    <name evidence="2" type="ORF">RsS93_47170</name>
</gene>
<accession>A0ABQ0Z9P8</accession>
<evidence type="ECO:0000256" key="1">
    <source>
        <dbReference type="SAM" id="MobiDB-lite"/>
    </source>
</evidence>